<dbReference type="Pfam" id="PF13409">
    <property type="entry name" value="GST_N_2"/>
    <property type="match status" value="1"/>
</dbReference>
<dbReference type="InterPro" id="IPR040079">
    <property type="entry name" value="Glutathione_S-Trfase"/>
</dbReference>
<keyword evidence="4" id="KW-1185">Reference proteome</keyword>
<protein>
    <submittedName>
        <fullName evidence="3">Putative glutathione S-transferase</fullName>
    </submittedName>
</protein>
<keyword evidence="3" id="KW-0808">Transferase</keyword>
<dbReference type="SFLD" id="SFLDG01150">
    <property type="entry name" value="Main.1:_Beta-like"/>
    <property type="match status" value="1"/>
</dbReference>
<dbReference type="Proteomes" id="UP000000321">
    <property type="component" value="Unassembled WGS sequence"/>
</dbReference>
<dbReference type="InterPro" id="IPR010987">
    <property type="entry name" value="Glutathione-S-Trfase_C-like"/>
</dbReference>
<name>Q1YKF8_AURMS</name>
<comment type="caution">
    <text evidence="3">The sequence shown here is derived from an EMBL/GenBank/DDBJ whole genome shotgun (WGS) entry which is preliminary data.</text>
</comment>
<dbReference type="PANTHER" id="PTHR44051:SF21">
    <property type="entry name" value="GLUTATHIONE S-TRANSFERASE FAMILY PROTEIN"/>
    <property type="match status" value="1"/>
</dbReference>
<gene>
    <name evidence="3" type="ORF">SI859A1_00685</name>
</gene>
<dbReference type="InterPro" id="IPR036249">
    <property type="entry name" value="Thioredoxin-like_sf"/>
</dbReference>
<dbReference type="PANTHER" id="PTHR44051">
    <property type="entry name" value="GLUTATHIONE S-TRANSFERASE-RELATED"/>
    <property type="match status" value="1"/>
</dbReference>
<dbReference type="CDD" id="cd03207">
    <property type="entry name" value="GST_C_8"/>
    <property type="match status" value="1"/>
</dbReference>
<evidence type="ECO:0000259" key="2">
    <source>
        <dbReference type="PROSITE" id="PS50405"/>
    </source>
</evidence>
<evidence type="ECO:0000259" key="1">
    <source>
        <dbReference type="PROSITE" id="PS50404"/>
    </source>
</evidence>
<dbReference type="EMBL" id="AAPJ01000002">
    <property type="protein sequence ID" value="EAS50565.1"/>
    <property type="molecule type" value="Genomic_DNA"/>
</dbReference>
<sequence length="210" mass="23330">MVGRRTMPGRLTFYHNPRSRAAMVRWMLEEVGAEHDIVPIDFEAGDNRRPDFLTINPMGKIPALVLDDGTVITETPAIIAWLADAYPAAGLAPRQDRPERGSYYRWLFFGGSCFEPALTETMMRKDAVPLSKSTVGWGCYNDVIDTLEAALSRGPYLLGDNFTAADLYIGAELNWAGMIGAPRIGDSTPIQAYVERVIDRDAFRRSMAPL</sequence>
<dbReference type="SFLD" id="SFLDG00358">
    <property type="entry name" value="Main_(cytGST)"/>
    <property type="match status" value="1"/>
</dbReference>
<dbReference type="SUPFAM" id="SSF52833">
    <property type="entry name" value="Thioredoxin-like"/>
    <property type="match status" value="1"/>
</dbReference>
<dbReference type="BioCyc" id="AURANTIMONAS:SI859A1_00685-MONOMER"/>
<evidence type="ECO:0000313" key="3">
    <source>
        <dbReference type="EMBL" id="EAS50565.1"/>
    </source>
</evidence>
<dbReference type="InterPro" id="IPR004045">
    <property type="entry name" value="Glutathione_S-Trfase_N"/>
</dbReference>
<dbReference type="InterPro" id="IPR036282">
    <property type="entry name" value="Glutathione-S-Trfase_C_sf"/>
</dbReference>
<dbReference type="Gene3D" id="3.40.30.10">
    <property type="entry name" value="Glutaredoxin"/>
    <property type="match status" value="1"/>
</dbReference>
<dbReference type="SUPFAM" id="SSF47616">
    <property type="entry name" value="GST C-terminal domain-like"/>
    <property type="match status" value="1"/>
</dbReference>
<proteinExistence type="predicted"/>
<reference evidence="3 4" key="1">
    <citation type="journal article" date="2008" name="Appl. Environ. Microbiol.">
        <title>Genomic insights into Mn(II) oxidation by the marine alphaproteobacterium Aurantimonas sp. strain SI85-9A1.</title>
        <authorList>
            <person name="Dick G.J."/>
            <person name="Podell S."/>
            <person name="Johnson H.A."/>
            <person name="Rivera-Espinoza Y."/>
            <person name="Bernier-Latmani R."/>
            <person name="McCarthy J.K."/>
            <person name="Torpey J.W."/>
            <person name="Clement B.G."/>
            <person name="Gaasterland T."/>
            <person name="Tebo B.M."/>
        </authorList>
    </citation>
    <scope>NUCLEOTIDE SEQUENCE [LARGE SCALE GENOMIC DNA]</scope>
    <source>
        <strain evidence="3 4">SI85-9A1</strain>
    </source>
</reference>
<accession>Q1YKF8</accession>
<dbReference type="PROSITE" id="PS50405">
    <property type="entry name" value="GST_CTER"/>
    <property type="match status" value="1"/>
</dbReference>
<dbReference type="PROSITE" id="PS50404">
    <property type="entry name" value="GST_NTER"/>
    <property type="match status" value="1"/>
</dbReference>
<dbReference type="SFLD" id="SFLDS00019">
    <property type="entry name" value="Glutathione_Transferase_(cytos"/>
    <property type="match status" value="1"/>
</dbReference>
<feature type="domain" description="GST C-terminal" evidence="2">
    <location>
        <begin position="96"/>
        <end position="210"/>
    </location>
</feature>
<evidence type="ECO:0000313" key="4">
    <source>
        <dbReference type="Proteomes" id="UP000000321"/>
    </source>
</evidence>
<dbReference type="HOGENOM" id="CLU_011226_6_4_5"/>
<dbReference type="AlphaFoldDB" id="Q1YKF8"/>
<dbReference type="CDD" id="cd03046">
    <property type="entry name" value="GST_N_GTT1_like"/>
    <property type="match status" value="1"/>
</dbReference>
<dbReference type="Gene3D" id="1.20.1050.10">
    <property type="match status" value="1"/>
</dbReference>
<organism evidence="3 4">
    <name type="scientific">Aurantimonas manganoxydans (strain ATCC BAA-1229 / DSM 21871 / SI85-9A1)</name>
    <dbReference type="NCBI Taxonomy" id="287752"/>
    <lineage>
        <taxon>Bacteria</taxon>
        <taxon>Pseudomonadati</taxon>
        <taxon>Pseudomonadota</taxon>
        <taxon>Alphaproteobacteria</taxon>
        <taxon>Hyphomicrobiales</taxon>
        <taxon>Aurantimonadaceae</taxon>
        <taxon>Aurantimonas</taxon>
    </lineage>
</organism>
<feature type="domain" description="GST N-terminal" evidence="1">
    <location>
        <begin position="8"/>
        <end position="90"/>
    </location>
</feature>
<dbReference type="GO" id="GO:0016740">
    <property type="term" value="F:transferase activity"/>
    <property type="evidence" value="ECO:0007669"/>
    <property type="project" value="UniProtKB-KW"/>
</dbReference>
<dbReference type="Pfam" id="PF13410">
    <property type="entry name" value="GST_C_2"/>
    <property type="match status" value="1"/>
</dbReference>